<organism evidence="6 7">
    <name type="scientific">Streptodolium elevatio</name>
    <dbReference type="NCBI Taxonomy" id="3157996"/>
    <lineage>
        <taxon>Bacteria</taxon>
        <taxon>Bacillati</taxon>
        <taxon>Actinomycetota</taxon>
        <taxon>Actinomycetes</taxon>
        <taxon>Kitasatosporales</taxon>
        <taxon>Streptomycetaceae</taxon>
        <taxon>Streptodolium</taxon>
    </lineage>
</organism>
<comment type="similarity">
    <text evidence="1">Belongs to the short-chain dehydrogenases/reductases (SDR) family.</text>
</comment>
<reference evidence="6 7" key="1">
    <citation type="submission" date="2024-06" db="EMBL/GenBank/DDBJ databases">
        <title>The Natural Products Discovery Center: Release of the First 8490 Sequenced Strains for Exploring Actinobacteria Biosynthetic Diversity.</title>
        <authorList>
            <person name="Kalkreuter E."/>
            <person name="Kautsar S.A."/>
            <person name="Yang D."/>
            <person name="Bader C.D."/>
            <person name="Teijaro C.N."/>
            <person name="Fluegel L."/>
            <person name="Davis C.M."/>
            <person name="Simpson J.R."/>
            <person name="Lauterbach L."/>
            <person name="Steele A.D."/>
            <person name="Gui C."/>
            <person name="Meng S."/>
            <person name="Li G."/>
            <person name="Viehrig K."/>
            <person name="Ye F."/>
            <person name="Su P."/>
            <person name="Kiefer A.F."/>
            <person name="Nichols A."/>
            <person name="Cepeda A.J."/>
            <person name="Yan W."/>
            <person name="Fan B."/>
            <person name="Jiang Y."/>
            <person name="Adhikari A."/>
            <person name="Zheng C.-J."/>
            <person name="Schuster L."/>
            <person name="Cowan T.M."/>
            <person name="Smanski M.J."/>
            <person name="Chevrette M.G."/>
            <person name="De Carvalho L.P.S."/>
            <person name="Shen B."/>
        </authorList>
    </citation>
    <scope>NUCLEOTIDE SEQUENCE [LARGE SCALE GENOMIC DNA]</scope>
    <source>
        <strain evidence="6 7">NPDC048946</strain>
    </source>
</reference>
<dbReference type="GO" id="GO:0047936">
    <property type="term" value="F:glucose 1-dehydrogenase [NAD(P)+] activity"/>
    <property type="evidence" value="ECO:0007669"/>
    <property type="project" value="UniProtKB-EC"/>
</dbReference>
<dbReference type="Proteomes" id="UP001551482">
    <property type="component" value="Unassembled WGS sequence"/>
</dbReference>
<keyword evidence="4" id="KW-0443">Lipid metabolism</keyword>
<evidence type="ECO:0000256" key="1">
    <source>
        <dbReference type="ARBA" id="ARBA00006484"/>
    </source>
</evidence>
<protein>
    <submittedName>
        <fullName evidence="6">Glucose 1-dehydrogenase</fullName>
        <ecNumber evidence="6">1.1.1.47</ecNumber>
    </submittedName>
</protein>
<accession>A0ABV3DUS1</accession>
<dbReference type="PRINTS" id="PR00081">
    <property type="entry name" value="GDHRDH"/>
</dbReference>
<comment type="caution">
    <text evidence="6">The sequence shown here is derived from an EMBL/GenBank/DDBJ whole genome shotgun (WGS) entry which is preliminary data.</text>
</comment>
<dbReference type="PANTHER" id="PTHR43180:SF28">
    <property type="entry name" value="NAD(P)-BINDING ROSSMANN-FOLD SUPERFAMILY PROTEIN"/>
    <property type="match status" value="1"/>
</dbReference>
<dbReference type="Gene3D" id="3.40.50.720">
    <property type="entry name" value="NAD(P)-binding Rossmann-like Domain"/>
    <property type="match status" value="1"/>
</dbReference>
<dbReference type="InterPro" id="IPR036291">
    <property type="entry name" value="NAD(P)-bd_dom_sf"/>
</dbReference>
<name>A0ABV3DUS1_9ACTN</name>
<sequence>MERDTGRLVGKVALVTGAAKGQGAAHARRFVAEGAKVVLADVLDDDGMQVAAELGADAVYTGLDVRDEQQWAAAVDLATERFGKLDVLVNNAGVNHFAAISDTTTADFMRVVEINLLGCFLGIRTAAPAITAAGGGSIINVSSMNGLVGAAHTSAYVATKFAIRGLTKSAAIELGPLGVRVNSMHPGAIDTDMARAGIEMAKGLGMDPMAALPLRRIGTVDEAASLALFLASDESSYSTGSEFVFDGGWTAGPGA</sequence>
<proteinExistence type="inferred from homology"/>
<evidence type="ECO:0000256" key="4">
    <source>
        <dbReference type="ARBA" id="ARBA00023098"/>
    </source>
</evidence>
<evidence type="ECO:0000313" key="7">
    <source>
        <dbReference type="Proteomes" id="UP001551482"/>
    </source>
</evidence>
<evidence type="ECO:0000256" key="2">
    <source>
        <dbReference type="ARBA" id="ARBA00023002"/>
    </source>
</evidence>
<keyword evidence="2 6" id="KW-0560">Oxidoreductase</keyword>
<dbReference type="NCBIfam" id="NF005559">
    <property type="entry name" value="PRK07231.1"/>
    <property type="match status" value="1"/>
</dbReference>
<keyword evidence="5" id="KW-0753">Steroid metabolism</keyword>
<evidence type="ECO:0000256" key="5">
    <source>
        <dbReference type="ARBA" id="ARBA00023221"/>
    </source>
</evidence>
<dbReference type="Pfam" id="PF13561">
    <property type="entry name" value="adh_short_C2"/>
    <property type="match status" value="1"/>
</dbReference>
<dbReference type="InterPro" id="IPR002347">
    <property type="entry name" value="SDR_fam"/>
</dbReference>
<evidence type="ECO:0000256" key="3">
    <source>
        <dbReference type="ARBA" id="ARBA00023027"/>
    </source>
</evidence>
<dbReference type="PANTHER" id="PTHR43180">
    <property type="entry name" value="3-OXOACYL-(ACYL-CARRIER-PROTEIN) REDUCTASE (AFU_ORTHOLOGUE AFUA_6G11210)"/>
    <property type="match status" value="1"/>
</dbReference>
<dbReference type="EMBL" id="JBEZFP010000179">
    <property type="protein sequence ID" value="MEU8139502.1"/>
    <property type="molecule type" value="Genomic_DNA"/>
</dbReference>
<dbReference type="PRINTS" id="PR00080">
    <property type="entry name" value="SDRFAMILY"/>
</dbReference>
<dbReference type="PROSITE" id="PS00061">
    <property type="entry name" value="ADH_SHORT"/>
    <property type="match status" value="1"/>
</dbReference>
<gene>
    <name evidence="6" type="ORF">AB0C36_39140</name>
</gene>
<dbReference type="RefSeq" id="WP_358363637.1">
    <property type="nucleotide sequence ID" value="NZ_JBEZFP010000179.1"/>
</dbReference>
<keyword evidence="3" id="KW-0520">NAD</keyword>
<dbReference type="InterPro" id="IPR020904">
    <property type="entry name" value="Sc_DH/Rdtase_CS"/>
</dbReference>
<evidence type="ECO:0000313" key="6">
    <source>
        <dbReference type="EMBL" id="MEU8139502.1"/>
    </source>
</evidence>
<dbReference type="SUPFAM" id="SSF51735">
    <property type="entry name" value="NAD(P)-binding Rossmann-fold domains"/>
    <property type="match status" value="1"/>
</dbReference>
<dbReference type="EC" id="1.1.1.47" evidence="6"/>
<keyword evidence="7" id="KW-1185">Reference proteome</keyword>